<comment type="similarity">
    <text evidence="2">Belongs to the FMO family.</text>
</comment>
<dbReference type="InterPro" id="IPR020946">
    <property type="entry name" value="Flavin_mOase-like"/>
</dbReference>
<keyword evidence="6" id="KW-0560">Oxidoreductase</keyword>
<evidence type="ECO:0000256" key="12">
    <source>
        <dbReference type="ARBA" id="ARBA00052260"/>
    </source>
</evidence>
<comment type="catalytic activity">
    <reaction evidence="7">
        <text>3-bromo-4-hydroxybenzoate + bromide + NADPH + O2 + 3 H(+) = 2,4-dibromophenol + CO2 + NADP(+) + 2 H2O</text>
        <dbReference type="Rhea" id="RHEA:56356"/>
        <dbReference type="ChEBI" id="CHEBI:15377"/>
        <dbReference type="ChEBI" id="CHEBI:15378"/>
        <dbReference type="ChEBI" id="CHEBI:15379"/>
        <dbReference type="ChEBI" id="CHEBI:15858"/>
        <dbReference type="ChEBI" id="CHEBI:16526"/>
        <dbReference type="ChEBI" id="CHEBI:34238"/>
        <dbReference type="ChEBI" id="CHEBI:57783"/>
        <dbReference type="ChEBI" id="CHEBI:58349"/>
        <dbReference type="ChEBI" id="CHEBI:140203"/>
    </reaction>
    <physiologicalReaction direction="left-to-right" evidence="7">
        <dbReference type="Rhea" id="RHEA:56357"/>
    </physiologicalReaction>
</comment>
<accession>A0A1H2DXS0</accession>
<evidence type="ECO:0000256" key="13">
    <source>
        <dbReference type="ARBA" id="ARBA00066870"/>
    </source>
</evidence>
<dbReference type="EMBL" id="LT629782">
    <property type="protein sequence ID" value="SDT87228.1"/>
    <property type="molecule type" value="Genomic_DNA"/>
</dbReference>
<dbReference type="PIRSF" id="PIRSF000332">
    <property type="entry name" value="FMO"/>
    <property type="match status" value="1"/>
</dbReference>
<evidence type="ECO:0000256" key="6">
    <source>
        <dbReference type="ARBA" id="ARBA00023002"/>
    </source>
</evidence>
<evidence type="ECO:0000256" key="5">
    <source>
        <dbReference type="ARBA" id="ARBA00022857"/>
    </source>
</evidence>
<evidence type="ECO:0000256" key="2">
    <source>
        <dbReference type="ARBA" id="ARBA00009183"/>
    </source>
</evidence>
<comment type="catalytic activity">
    <reaction evidence="10">
        <text>3,4-dihydroxybenzoate + bromide + NADPH + O2 + 2 H(+) = 3-bromo-4,5-dihydroxybenzoate + NADP(+) + 2 H2O</text>
        <dbReference type="Rhea" id="RHEA:56372"/>
        <dbReference type="ChEBI" id="CHEBI:15377"/>
        <dbReference type="ChEBI" id="CHEBI:15378"/>
        <dbReference type="ChEBI" id="CHEBI:15379"/>
        <dbReference type="ChEBI" id="CHEBI:15858"/>
        <dbReference type="ChEBI" id="CHEBI:36241"/>
        <dbReference type="ChEBI" id="CHEBI:57783"/>
        <dbReference type="ChEBI" id="CHEBI:58349"/>
        <dbReference type="ChEBI" id="CHEBI:140211"/>
    </reaction>
    <physiologicalReaction direction="left-to-right" evidence="10">
        <dbReference type="Rhea" id="RHEA:56373"/>
    </physiologicalReaction>
</comment>
<comment type="catalytic activity">
    <reaction evidence="11">
        <text>3,4-dihydroxybenzoate + 2 bromide + 2 NADPH + 2 O2 + 5 H(+) = 3,5-dibromobenzene-1,2-diol + CO2 + 2 NADP(+) + 4 H2O</text>
        <dbReference type="Rhea" id="RHEA:56368"/>
        <dbReference type="ChEBI" id="CHEBI:15377"/>
        <dbReference type="ChEBI" id="CHEBI:15378"/>
        <dbReference type="ChEBI" id="CHEBI:15379"/>
        <dbReference type="ChEBI" id="CHEBI:15858"/>
        <dbReference type="ChEBI" id="CHEBI:16526"/>
        <dbReference type="ChEBI" id="CHEBI:36241"/>
        <dbReference type="ChEBI" id="CHEBI:57783"/>
        <dbReference type="ChEBI" id="CHEBI:58349"/>
        <dbReference type="ChEBI" id="CHEBI:140214"/>
        <dbReference type="EC" id="1.14.19.55"/>
    </reaction>
    <physiologicalReaction direction="left-to-right" evidence="11">
        <dbReference type="Rhea" id="RHEA:56369"/>
    </physiologicalReaction>
</comment>
<dbReference type="InterPro" id="IPR050346">
    <property type="entry name" value="FMO-like"/>
</dbReference>
<dbReference type="GO" id="GO:0050660">
    <property type="term" value="F:flavin adenine dinucleotide binding"/>
    <property type="evidence" value="ECO:0007669"/>
    <property type="project" value="InterPro"/>
</dbReference>
<dbReference type="AlphaFoldDB" id="A0A1H2DXS0"/>
<sequence>MSALGNTSVIDQGDSVCIIGSGAGGLSAARALKAQNIAYDQFERHAQVGGIWDINNSGTPMYESAHFISSRDLSGFVGFPMPRDYPDYPSHRQIAHYLRSFADAFGLREAIHFNTSVSLIEKDPENRWRVTLSDGVVKRYRWVILATGTNWKPNLPSFRGEFNGEIRHSNTFKSGREFQGKRVLVVGAGNSGADISCEAAIHADQAFISMRRGYYFIPKHVFGMPVDKFNEGPHLPLWLARPVFKGLLRLLVGDLTRWGLPKPDHALFETHPIINSQLLHHLQHGNISVRKNIDRFEGDSVVFEDGTREQVDLVLCATGYQWGADCATQFFEWKNGRPLMYLSMFSRTHRNLCAIGYLDQNSSAFKTFDTQALTLAAYFRAQLEGSATALQFEQLIQRDEPDLSGGIQFVKSDRHAVYLDARAFLAYLEKLRADLNWPALGEHTYDALKQSSRQAMMTPQPAPVLQEVSVHGE</sequence>
<dbReference type="PRINTS" id="PR00370">
    <property type="entry name" value="FMOXYGENASE"/>
</dbReference>
<dbReference type="GO" id="GO:0050661">
    <property type="term" value="F:NADP binding"/>
    <property type="evidence" value="ECO:0007669"/>
    <property type="project" value="InterPro"/>
</dbReference>
<reference evidence="15 16" key="1">
    <citation type="submission" date="2016-10" db="EMBL/GenBank/DDBJ databases">
        <authorList>
            <person name="Varghese N."/>
            <person name="Submissions S."/>
        </authorList>
    </citation>
    <scope>NUCLEOTIDE SEQUENCE [LARGE SCALE GENOMIC DNA]</scope>
    <source>
        <strain evidence="15 16">BS2775</strain>
    </source>
</reference>
<proteinExistence type="inferred from homology"/>
<comment type="catalytic activity">
    <reaction evidence="12">
        <text>2 bromide + 4-hydroxybenzoate + 2 NADPH + 2 O2 + 5 H(+) = 2,4-dibromophenol + CO2 + 2 NADP(+) + 4 H2O</text>
        <dbReference type="Rhea" id="RHEA:56348"/>
        <dbReference type="ChEBI" id="CHEBI:15377"/>
        <dbReference type="ChEBI" id="CHEBI:15378"/>
        <dbReference type="ChEBI" id="CHEBI:15379"/>
        <dbReference type="ChEBI" id="CHEBI:15858"/>
        <dbReference type="ChEBI" id="CHEBI:16526"/>
        <dbReference type="ChEBI" id="CHEBI:17879"/>
        <dbReference type="ChEBI" id="CHEBI:34238"/>
        <dbReference type="ChEBI" id="CHEBI:57783"/>
        <dbReference type="ChEBI" id="CHEBI:58349"/>
        <dbReference type="EC" id="1.14.19.55"/>
    </reaction>
    <physiologicalReaction direction="left-to-right" evidence="12">
        <dbReference type="Rhea" id="RHEA:56349"/>
    </physiologicalReaction>
</comment>
<comment type="catalytic activity">
    <reaction evidence="9">
        <text>bromide + 4-hydroxybenzoate + NADPH + O2 + 2 H(+) = 3-bromo-4-hydroxybenzoate + NADP(+) + 2 H2O</text>
        <dbReference type="Rhea" id="RHEA:56352"/>
        <dbReference type="ChEBI" id="CHEBI:15377"/>
        <dbReference type="ChEBI" id="CHEBI:15378"/>
        <dbReference type="ChEBI" id="CHEBI:15379"/>
        <dbReference type="ChEBI" id="CHEBI:15858"/>
        <dbReference type="ChEBI" id="CHEBI:17879"/>
        <dbReference type="ChEBI" id="CHEBI:57783"/>
        <dbReference type="ChEBI" id="CHEBI:58349"/>
        <dbReference type="ChEBI" id="CHEBI:140203"/>
    </reaction>
    <physiologicalReaction direction="left-to-right" evidence="9">
        <dbReference type="Rhea" id="RHEA:56353"/>
    </physiologicalReaction>
</comment>
<dbReference type="EC" id="1.14.19.55" evidence="13"/>
<comment type="cofactor">
    <cofactor evidence="1">
        <name>FAD</name>
        <dbReference type="ChEBI" id="CHEBI:57692"/>
    </cofactor>
</comment>
<dbReference type="PANTHER" id="PTHR23023">
    <property type="entry name" value="DIMETHYLANILINE MONOOXYGENASE"/>
    <property type="match status" value="1"/>
</dbReference>
<evidence type="ECO:0000313" key="16">
    <source>
        <dbReference type="Proteomes" id="UP000183653"/>
    </source>
</evidence>
<evidence type="ECO:0000256" key="7">
    <source>
        <dbReference type="ARBA" id="ARBA00050194"/>
    </source>
</evidence>
<organism evidence="15 16">
    <name type="scientific">Pseudomonas orientalis</name>
    <dbReference type="NCBI Taxonomy" id="76758"/>
    <lineage>
        <taxon>Bacteria</taxon>
        <taxon>Pseudomonadati</taxon>
        <taxon>Pseudomonadota</taxon>
        <taxon>Gammaproteobacteria</taxon>
        <taxon>Pseudomonadales</taxon>
        <taxon>Pseudomonadaceae</taxon>
        <taxon>Pseudomonas</taxon>
    </lineage>
</organism>
<dbReference type="FunFam" id="3.50.50.60:FF:000023">
    <property type="entry name" value="Dimethylaniline monooxygenase [N-oxide-forming]"/>
    <property type="match status" value="1"/>
</dbReference>
<dbReference type="GO" id="GO:0004499">
    <property type="term" value="F:N,N-dimethylaniline monooxygenase activity"/>
    <property type="evidence" value="ECO:0007669"/>
    <property type="project" value="InterPro"/>
</dbReference>
<dbReference type="InterPro" id="IPR036188">
    <property type="entry name" value="FAD/NAD-bd_sf"/>
</dbReference>
<evidence type="ECO:0000256" key="1">
    <source>
        <dbReference type="ARBA" id="ARBA00001974"/>
    </source>
</evidence>
<evidence type="ECO:0000256" key="4">
    <source>
        <dbReference type="ARBA" id="ARBA00022827"/>
    </source>
</evidence>
<dbReference type="Gene3D" id="3.50.50.60">
    <property type="entry name" value="FAD/NAD(P)-binding domain"/>
    <property type="match status" value="1"/>
</dbReference>
<dbReference type="InterPro" id="IPR000960">
    <property type="entry name" value="Flavin_mOase"/>
</dbReference>
<dbReference type="Pfam" id="PF00743">
    <property type="entry name" value="FMO-like"/>
    <property type="match status" value="1"/>
</dbReference>
<keyword evidence="16" id="KW-1185">Reference proteome</keyword>
<dbReference type="OrthoDB" id="9790219at2"/>
<keyword evidence="4" id="KW-0274">FAD</keyword>
<evidence type="ECO:0000256" key="14">
    <source>
        <dbReference type="ARBA" id="ARBA00069832"/>
    </source>
</evidence>
<dbReference type="RefSeq" id="WP_057725547.1">
    <property type="nucleotide sequence ID" value="NZ_JYLM01000011.1"/>
</dbReference>
<evidence type="ECO:0000256" key="3">
    <source>
        <dbReference type="ARBA" id="ARBA00022630"/>
    </source>
</evidence>
<keyword evidence="3" id="KW-0285">Flavoprotein</keyword>
<gene>
    <name evidence="15" type="ORF">SAMN04490197_0188</name>
</gene>
<dbReference type="SUPFAM" id="SSF51905">
    <property type="entry name" value="FAD/NAD(P)-binding domain"/>
    <property type="match status" value="2"/>
</dbReference>
<protein>
    <recommendedName>
        <fullName evidence="14">4-hydroxybenzoate brominase (decarboxylating)</fullName>
        <ecNumber evidence="13">1.14.19.55</ecNumber>
    </recommendedName>
</protein>
<name>A0A1H2DXS0_9PSED</name>
<evidence type="ECO:0000256" key="8">
    <source>
        <dbReference type="ARBA" id="ARBA00050583"/>
    </source>
</evidence>
<evidence type="ECO:0000313" key="15">
    <source>
        <dbReference type="EMBL" id="SDT87228.1"/>
    </source>
</evidence>
<evidence type="ECO:0000256" key="11">
    <source>
        <dbReference type="ARBA" id="ARBA00052183"/>
    </source>
</evidence>
<dbReference type="Proteomes" id="UP000183653">
    <property type="component" value="Chromosome I"/>
</dbReference>
<keyword evidence="5" id="KW-0521">NADP</keyword>
<comment type="catalytic activity">
    <reaction evidence="8">
        <text>3-bromo-4,5-dihydroxybenzoate + bromide + NADPH + O2 + 3 H(+) = 3,5-dibromobenzene-1,2-diol + CO2 + NADP(+) + 2 H2O</text>
        <dbReference type="Rhea" id="RHEA:56376"/>
        <dbReference type="ChEBI" id="CHEBI:15377"/>
        <dbReference type="ChEBI" id="CHEBI:15378"/>
        <dbReference type="ChEBI" id="CHEBI:15379"/>
        <dbReference type="ChEBI" id="CHEBI:15858"/>
        <dbReference type="ChEBI" id="CHEBI:16526"/>
        <dbReference type="ChEBI" id="CHEBI:57783"/>
        <dbReference type="ChEBI" id="CHEBI:58349"/>
        <dbReference type="ChEBI" id="CHEBI:140211"/>
        <dbReference type="ChEBI" id="CHEBI:140214"/>
    </reaction>
    <physiologicalReaction direction="left-to-right" evidence="8">
        <dbReference type="Rhea" id="RHEA:56377"/>
    </physiologicalReaction>
</comment>
<evidence type="ECO:0000256" key="9">
    <source>
        <dbReference type="ARBA" id="ARBA00051354"/>
    </source>
</evidence>
<evidence type="ECO:0000256" key="10">
    <source>
        <dbReference type="ARBA" id="ARBA00051726"/>
    </source>
</evidence>